<comment type="cofactor">
    <cofactor evidence="1">
        <name>FMN</name>
        <dbReference type="ChEBI" id="CHEBI:58210"/>
    </cofactor>
</comment>
<dbReference type="InterPro" id="IPR013785">
    <property type="entry name" value="Aldolase_TIM"/>
</dbReference>
<evidence type="ECO:0000256" key="3">
    <source>
        <dbReference type="ARBA" id="ARBA00022643"/>
    </source>
</evidence>
<feature type="domain" description="NADH:flavin oxidoreductase/NADH oxidase N-terminal" evidence="6">
    <location>
        <begin position="27"/>
        <end position="229"/>
    </location>
</feature>
<evidence type="ECO:0000313" key="8">
    <source>
        <dbReference type="Proteomes" id="UP000023152"/>
    </source>
</evidence>
<keyword evidence="5" id="KW-0560">Oxidoreductase</keyword>
<dbReference type="Proteomes" id="UP000023152">
    <property type="component" value="Unassembled WGS sequence"/>
</dbReference>
<keyword evidence="3" id="KW-0288">FMN</keyword>
<dbReference type="InterPro" id="IPR001155">
    <property type="entry name" value="OxRdtase_FMN_N"/>
</dbReference>
<dbReference type="PANTHER" id="PTHR43303">
    <property type="entry name" value="NADPH DEHYDROGENASE C23G7.10C-RELATED"/>
    <property type="match status" value="1"/>
</dbReference>
<evidence type="ECO:0000313" key="7">
    <source>
        <dbReference type="EMBL" id="ETO17303.1"/>
    </source>
</evidence>
<keyword evidence="8" id="KW-1185">Reference proteome</keyword>
<dbReference type="GO" id="GO:0003959">
    <property type="term" value="F:NADPH dehydrogenase activity"/>
    <property type="evidence" value="ECO:0007669"/>
    <property type="project" value="InterPro"/>
</dbReference>
<dbReference type="EMBL" id="ASPP01016911">
    <property type="protein sequence ID" value="ETO17303.1"/>
    <property type="molecule type" value="Genomic_DNA"/>
</dbReference>
<dbReference type="InterPro" id="IPR044152">
    <property type="entry name" value="YqjM-like"/>
</dbReference>
<evidence type="ECO:0000259" key="6">
    <source>
        <dbReference type="Pfam" id="PF00724"/>
    </source>
</evidence>
<accession>X6MTK5</accession>
<keyword evidence="2" id="KW-0285">Flavoprotein</keyword>
<evidence type="ECO:0000256" key="2">
    <source>
        <dbReference type="ARBA" id="ARBA00022630"/>
    </source>
</evidence>
<evidence type="ECO:0000256" key="1">
    <source>
        <dbReference type="ARBA" id="ARBA00001917"/>
    </source>
</evidence>
<organism evidence="7 8">
    <name type="scientific">Reticulomyxa filosa</name>
    <dbReference type="NCBI Taxonomy" id="46433"/>
    <lineage>
        <taxon>Eukaryota</taxon>
        <taxon>Sar</taxon>
        <taxon>Rhizaria</taxon>
        <taxon>Retaria</taxon>
        <taxon>Foraminifera</taxon>
        <taxon>Monothalamids</taxon>
        <taxon>Reticulomyxidae</taxon>
        <taxon>Reticulomyxa</taxon>
    </lineage>
</organism>
<dbReference type="GO" id="GO:0010181">
    <property type="term" value="F:FMN binding"/>
    <property type="evidence" value="ECO:0007669"/>
    <property type="project" value="InterPro"/>
</dbReference>
<dbReference type="PANTHER" id="PTHR43303:SF4">
    <property type="entry name" value="NADPH DEHYDROGENASE C23G7.10C-RELATED"/>
    <property type="match status" value="1"/>
</dbReference>
<evidence type="ECO:0000256" key="4">
    <source>
        <dbReference type="ARBA" id="ARBA00022857"/>
    </source>
</evidence>
<proteinExistence type="predicted"/>
<dbReference type="OMA" id="IRFAHIV"/>
<sequence>KSVDEKEHGWPSEVCGPSAIAFDDGWIVPKELTVEEIKEITNNFVKTAKLALKAGFDFVEIHGAHGYLISSFLSSTSNQRTDQYGGSFENRIRLLLDVVKNVRAVWPKQKPLAVRLSCDEWYDNKGWNIDDTVKLVRHLIDLGVDMIDCSSGGNNPKQKIAIKPGYQVHFAEKVKSTYGNKVTVGAVGLLTEPQQCNNIIKNKQADVVLLARQLLRDPNFVLNAAAALNADISHPPQYQRWLGRL</sequence>
<protein>
    <submittedName>
        <fullName evidence="7">Oxidoreductase</fullName>
    </submittedName>
</protein>
<dbReference type="AlphaFoldDB" id="X6MTK5"/>
<reference evidence="7 8" key="1">
    <citation type="journal article" date="2013" name="Curr. Biol.">
        <title>The Genome of the Foraminiferan Reticulomyxa filosa.</title>
        <authorList>
            <person name="Glockner G."/>
            <person name="Hulsmann N."/>
            <person name="Schleicher M."/>
            <person name="Noegel A.A."/>
            <person name="Eichinger L."/>
            <person name="Gallinger C."/>
            <person name="Pawlowski J."/>
            <person name="Sierra R."/>
            <person name="Euteneuer U."/>
            <person name="Pillet L."/>
            <person name="Moustafa A."/>
            <person name="Platzer M."/>
            <person name="Groth M."/>
            <person name="Szafranski K."/>
            <person name="Schliwa M."/>
        </authorList>
    </citation>
    <scope>NUCLEOTIDE SEQUENCE [LARGE SCALE GENOMIC DNA]</scope>
</reference>
<feature type="non-terminal residue" evidence="7">
    <location>
        <position position="1"/>
    </location>
</feature>
<dbReference type="Pfam" id="PF00724">
    <property type="entry name" value="Oxidored_FMN"/>
    <property type="match status" value="1"/>
</dbReference>
<keyword evidence="4" id="KW-0521">NADP</keyword>
<evidence type="ECO:0000256" key="5">
    <source>
        <dbReference type="ARBA" id="ARBA00023002"/>
    </source>
</evidence>
<dbReference type="OrthoDB" id="72788at2759"/>
<dbReference type="SUPFAM" id="SSF51395">
    <property type="entry name" value="FMN-linked oxidoreductases"/>
    <property type="match status" value="1"/>
</dbReference>
<dbReference type="Gene3D" id="3.20.20.70">
    <property type="entry name" value="Aldolase class I"/>
    <property type="match status" value="1"/>
</dbReference>
<gene>
    <name evidence="7" type="ORF">RFI_20018</name>
</gene>
<comment type="caution">
    <text evidence="7">The sequence shown here is derived from an EMBL/GenBank/DDBJ whole genome shotgun (WGS) entry which is preliminary data.</text>
</comment>
<name>X6MTK5_RETFI</name>
<dbReference type="GO" id="GO:0050661">
    <property type="term" value="F:NADP binding"/>
    <property type="evidence" value="ECO:0007669"/>
    <property type="project" value="InterPro"/>
</dbReference>